<dbReference type="EMBL" id="SRMA01026018">
    <property type="protein sequence ID" value="TRY88858.1"/>
    <property type="molecule type" value="Genomic_DNA"/>
</dbReference>
<dbReference type="SUPFAM" id="SSF57959">
    <property type="entry name" value="Leucine zipper domain"/>
    <property type="match status" value="1"/>
</dbReference>
<dbReference type="SUPFAM" id="SSF47454">
    <property type="entry name" value="A DNA-binding domain in eukaryotic transcription factors"/>
    <property type="match status" value="1"/>
</dbReference>
<evidence type="ECO:0000256" key="4">
    <source>
        <dbReference type="ARBA" id="ARBA00023159"/>
    </source>
</evidence>
<comment type="caution">
    <text evidence="10">The sequence shown here is derived from an EMBL/GenBank/DDBJ whole genome shotgun (WGS) entry which is preliminary data.</text>
</comment>
<keyword evidence="6" id="KW-0539">Nucleus</keyword>
<evidence type="ECO:0000313" key="10">
    <source>
        <dbReference type="EMBL" id="TRY88858.1"/>
    </source>
</evidence>
<feature type="region of interest" description="Disordered" evidence="8">
    <location>
        <begin position="601"/>
        <end position="644"/>
    </location>
</feature>
<dbReference type="Gene3D" id="1.10.880.10">
    <property type="entry name" value="Transcription factor, Skn-1-like, DNA-binding domain"/>
    <property type="match status" value="1"/>
</dbReference>
<organism evidence="10 11">
    <name type="scientific">Danionella cerebrum</name>
    <dbReference type="NCBI Taxonomy" id="2873325"/>
    <lineage>
        <taxon>Eukaryota</taxon>
        <taxon>Metazoa</taxon>
        <taxon>Chordata</taxon>
        <taxon>Craniata</taxon>
        <taxon>Vertebrata</taxon>
        <taxon>Euteleostomi</taxon>
        <taxon>Actinopterygii</taxon>
        <taxon>Neopterygii</taxon>
        <taxon>Teleostei</taxon>
        <taxon>Ostariophysi</taxon>
        <taxon>Cypriniformes</taxon>
        <taxon>Danionidae</taxon>
        <taxon>Danioninae</taxon>
        <taxon>Danionella</taxon>
    </lineage>
</organism>
<feature type="coiled-coil region" evidence="7">
    <location>
        <begin position="208"/>
        <end position="237"/>
    </location>
</feature>
<evidence type="ECO:0000256" key="8">
    <source>
        <dbReference type="SAM" id="MobiDB-lite"/>
    </source>
</evidence>
<keyword evidence="3" id="KW-0238">DNA-binding</keyword>
<feature type="compositionally biased region" description="Basic and acidic residues" evidence="8">
    <location>
        <begin position="610"/>
        <end position="644"/>
    </location>
</feature>
<reference evidence="10 11" key="1">
    <citation type="journal article" date="2019" name="Sci. Data">
        <title>Hybrid genome assembly and annotation of Danionella translucida.</title>
        <authorList>
            <person name="Kadobianskyi M."/>
            <person name="Schulze L."/>
            <person name="Schuelke M."/>
            <person name="Judkewitz B."/>
        </authorList>
    </citation>
    <scope>NUCLEOTIDE SEQUENCE [LARGE SCALE GENOMIC DNA]</scope>
    <source>
        <strain evidence="10 11">Bolton</strain>
    </source>
</reference>
<dbReference type="GO" id="GO:0000981">
    <property type="term" value="F:DNA-binding transcription factor activity, RNA polymerase II-specific"/>
    <property type="evidence" value="ECO:0007669"/>
    <property type="project" value="TreeGrafter"/>
</dbReference>
<dbReference type="Proteomes" id="UP000316079">
    <property type="component" value="Unassembled WGS sequence"/>
</dbReference>
<keyword evidence="5" id="KW-0804">Transcription</keyword>
<evidence type="ECO:0000256" key="7">
    <source>
        <dbReference type="SAM" id="Coils"/>
    </source>
</evidence>
<dbReference type="STRING" id="623744.A0A553QFY7"/>
<feature type="domain" description="BZIP" evidence="9">
    <location>
        <begin position="681"/>
        <end position="744"/>
    </location>
</feature>
<dbReference type="PROSITE" id="PS00036">
    <property type="entry name" value="BZIP_BASIC"/>
    <property type="match status" value="1"/>
</dbReference>
<dbReference type="GO" id="GO:0005634">
    <property type="term" value="C:nucleus"/>
    <property type="evidence" value="ECO:0007669"/>
    <property type="project" value="TreeGrafter"/>
</dbReference>
<keyword evidence="7" id="KW-0175">Coiled coil</keyword>
<dbReference type="PROSITE" id="PS50217">
    <property type="entry name" value="BZIP"/>
    <property type="match status" value="1"/>
</dbReference>
<dbReference type="InterPro" id="IPR047167">
    <property type="entry name" value="NFE2-like"/>
</dbReference>
<dbReference type="InterPro" id="IPR008917">
    <property type="entry name" value="TF_DNA-bd_sf"/>
</dbReference>
<keyword evidence="2" id="KW-0805">Transcription regulation</keyword>
<dbReference type="AlphaFoldDB" id="A0A553QFY7"/>
<feature type="region of interest" description="Disordered" evidence="8">
    <location>
        <begin position="507"/>
        <end position="574"/>
    </location>
</feature>
<dbReference type="InterPro" id="IPR004827">
    <property type="entry name" value="bZIP"/>
</dbReference>
<dbReference type="PANTHER" id="PTHR24411">
    <property type="entry name" value="NUCLEAR FACTOR ERYTHROID 2-RELATED FACTOR"/>
    <property type="match status" value="1"/>
</dbReference>
<gene>
    <name evidence="10" type="ORF">DNTS_016940</name>
</gene>
<dbReference type="SMART" id="SM00338">
    <property type="entry name" value="BRLZ"/>
    <property type="match status" value="1"/>
</dbReference>
<keyword evidence="4" id="KW-0010">Activator</keyword>
<feature type="compositionally biased region" description="Polar residues" evidence="8">
    <location>
        <begin position="512"/>
        <end position="521"/>
    </location>
</feature>
<evidence type="ECO:0000256" key="2">
    <source>
        <dbReference type="ARBA" id="ARBA00023015"/>
    </source>
</evidence>
<evidence type="ECO:0000256" key="5">
    <source>
        <dbReference type="ARBA" id="ARBA00023163"/>
    </source>
</evidence>
<dbReference type="OrthoDB" id="7458135at2759"/>
<feature type="compositionally biased region" description="Acidic residues" evidence="8">
    <location>
        <begin position="561"/>
        <end position="574"/>
    </location>
</feature>
<sequence length="789" mass="90043">MSVDETVKVSREVWRARERERVSTERIGTRDSLMKRVHCAPREECRRGAASGSARCHLMTTASRPNFLLLWIYMLCQNPPPPHSLRVHCDSEEKGYKCDSEEKGYKCDSEEKGYKCDSGRCLGCYPNLEDVSVFLQSERHQRNLVIRNGAEMISCSQLMDRGRPTRELWRRLEQRSKSFCSTDLDLIEILWRQDVDLGAGREVFDFSYRQKELELRRQREQEEEELHQRQLQQEKDLMALMQLDEETGEFVPRCRPPPPTEPDPVEIAQNGVFVEQESEAMSFDECMQLLAETFPLAEPTESTQGCLDASAPPAADLMMPTDTTAFTQNALLQGSLDQAWMELLSLPELQTRLKCGQVYDITRVPYVEQEDLPELRHLMATNSSFSWKTPSGQCLNMPSQEPVGLETFIKPSEEVKNQNYSQYLSKMDKPAQIEACPPEYVNMYNESFNLMVSPNLSEMSLNVPDAGTEFAPDEFNELFYPEMEVHANLSESRNVLVNQIAEIGNDPPVNTADLQSFSPGNFGSEKQDFTEFPDSDSGLSLDEGSPGKSFQGDESFGFSDSDSDEMEGSPESLESDYNEIFPLVYLNDGFTTPLSENALAEQQEMTPKNPKIEPTEESGHSKPPFTKDKLKKRSEARLSRDEQRAKALQIPFSVDMIINLPVDDFNETMTKHQLNEAQLALIRDIRRRGKNKVAAQNCRKRKLENIVGLEYELDSLREEKERLKKEKSQRSSSLKEMKQQLSSLYQEVFGMLRDEHGKPFSHSEYSLQHTADGTVFLVPRLKKTVVSSA</sequence>
<evidence type="ECO:0000259" key="9">
    <source>
        <dbReference type="PROSITE" id="PS50217"/>
    </source>
</evidence>
<evidence type="ECO:0000256" key="6">
    <source>
        <dbReference type="ARBA" id="ARBA00023242"/>
    </source>
</evidence>
<keyword evidence="11" id="KW-1185">Reference proteome</keyword>
<dbReference type="Pfam" id="PF03131">
    <property type="entry name" value="bZIP_Maf"/>
    <property type="match status" value="1"/>
</dbReference>
<evidence type="ECO:0000313" key="11">
    <source>
        <dbReference type="Proteomes" id="UP000316079"/>
    </source>
</evidence>
<dbReference type="GO" id="GO:0000978">
    <property type="term" value="F:RNA polymerase II cis-regulatory region sequence-specific DNA binding"/>
    <property type="evidence" value="ECO:0007669"/>
    <property type="project" value="InterPro"/>
</dbReference>
<evidence type="ECO:0000256" key="3">
    <source>
        <dbReference type="ARBA" id="ARBA00023125"/>
    </source>
</evidence>
<evidence type="ECO:0000256" key="1">
    <source>
        <dbReference type="ARBA" id="ARBA00008157"/>
    </source>
</evidence>
<accession>A0A553QFY7</accession>
<feature type="compositionally biased region" description="Low complexity" evidence="8">
    <location>
        <begin position="535"/>
        <end position="560"/>
    </location>
</feature>
<dbReference type="InterPro" id="IPR004826">
    <property type="entry name" value="bZIP_Maf"/>
</dbReference>
<name>A0A553QFY7_9TELE</name>
<protein>
    <recommendedName>
        <fullName evidence="9">BZIP domain-containing protein</fullName>
    </recommendedName>
</protein>
<dbReference type="GO" id="GO:0034599">
    <property type="term" value="P:cellular response to oxidative stress"/>
    <property type="evidence" value="ECO:0007669"/>
    <property type="project" value="TreeGrafter"/>
</dbReference>
<proteinExistence type="inferred from homology"/>
<dbReference type="InterPro" id="IPR046347">
    <property type="entry name" value="bZIP_sf"/>
</dbReference>
<dbReference type="PANTHER" id="PTHR24411:SF3">
    <property type="entry name" value="NUCLEAR FACTOR ERYTHROID 2-RELATED FACTOR 2"/>
    <property type="match status" value="1"/>
</dbReference>
<dbReference type="FunFam" id="1.10.880.10:FF:000001">
    <property type="entry name" value="Nuclear factor erythroid 2-related factor 2"/>
    <property type="match status" value="1"/>
</dbReference>
<feature type="coiled-coil region" evidence="7">
    <location>
        <begin position="699"/>
        <end position="740"/>
    </location>
</feature>
<comment type="similarity">
    <text evidence="1">Belongs to the bZIP family. CNC subfamily.</text>
</comment>